<dbReference type="Proteomes" id="UP000034855">
    <property type="component" value="Unassembled WGS sequence"/>
</dbReference>
<proteinExistence type="predicted"/>
<evidence type="ECO:0000256" key="1">
    <source>
        <dbReference type="SAM" id="MobiDB-lite"/>
    </source>
</evidence>
<sequence length="43" mass="4523">MVAAQDLKSCDFGRAGSSPALGTKKTGLTACFFIKLLSLPHQL</sequence>
<dbReference type="AlphaFoldDB" id="A0A0G0TAN3"/>
<dbReference type="STRING" id="1619037.UT67_C0005G0029"/>
<evidence type="ECO:0000313" key="2">
    <source>
        <dbReference type="EMBL" id="KKR34917.1"/>
    </source>
</evidence>
<comment type="caution">
    <text evidence="2">The sequence shown here is derived from an EMBL/GenBank/DDBJ whole genome shotgun (WGS) entry which is preliminary data.</text>
</comment>
<reference evidence="2 3" key="1">
    <citation type="journal article" date="2015" name="Nature">
        <title>rRNA introns, odd ribosomes, and small enigmatic genomes across a large radiation of phyla.</title>
        <authorList>
            <person name="Brown C.T."/>
            <person name="Hug L.A."/>
            <person name="Thomas B.C."/>
            <person name="Sharon I."/>
            <person name="Castelle C.J."/>
            <person name="Singh A."/>
            <person name="Wilkins M.J."/>
            <person name="Williams K.H."/>
            <person name="Banfield J.F."/>
        </authorList>
    </citation>
    <scope>NUCLEOTIDE SEQUENCE [LARGE SCALE GENOMIC DNA]</scope>
</reference>
<organism evidence="2 3">
    <name type="scientific">Candidatus Magasanikbacteria bacterium GW2011_GWA2_40_10</name>
    <dbReference type="NCBI Taxonomy" id="1619037"/>
    <lineage>
        <taxon>Bacteria</taxon>
        <taxon>Candidatus Magasanikiibacteriota</taxon>
    </lineage>
</organism>
<accession>A0A0G0TAN3</accession>
<dbReference type="EMBL" id="LBXR01000005">
    <property type="protein sequence ID" value="KKR34917.1"/>
    <property type="molecule type" value="Genomic_DNA"/>
</dbReference>
<protein>
    <submittedName>
        <fullName evidence="2">Uncharacterized protein</fullName>
    </submittedName>
</protein>
<feature type="region of interest" description="Disordered" evidence="1">
    <location>
        <begin position="1"/>
        <end position="24"/>
    </location>
</feature>
<gene>
    <name evidence="2" type="ORF">UT67_C0005G0029</name>
</gene>
<evidence type="ECO:0000313" key="3">
    <source>
        <dbReference type="Proteomes" id="UP000034855"/>
    </source>
</evidence>
<name>A0A0G0TAN3_9BACT</name>